<dbReference type="Proteomes" id="UP001161423">
    <property type="component" value="Unassembled WGS sequence"/>
</dbReference>
<gene>
    <name evidence="2" type="ORF">GCM10007891_10460</name>
</gene>
<dbReference type="EMBL" id="BSND01000004">
    <property type="protein sequence ID" value="GLP99192.1"/>
    <property type="molecule type" value="Genomic_DNA"/>
</dbReference>
<sequence length="100" mass="10894">MIVTFKTTPYADITMFGDVAIHLLKLMGHSGTVPGAIVAEDVSAYLQRLQQAVSEAKARDGQDDDSDDEENSHIPITKRALPLIELLQAAVNANADVMWE</sequence>
<evidence type="ECO:0008006" key="4">
    <source>
        <dbReference type="Google" id="ProtNLM"/>
    </source>
</evidence>
<proteinExistence type="predicted"/>
<evidence type="ECO:0000313" key="3">
    <source>
        <dbReference type="Proteomes" id="UP001161423"/>
    </source>
</evidence>
<feature type="region of interest" description="Disordered" evidence="1">
    <location>
        <begin position="55"/>
        <end position="74"/>
    </location>
</feature>
<organism evidence="2 3">
    <name type="scientific">Methylophaga thalassica</name>
    <dbReference type="NCBI Taxonomy" id="40223"/>
    <lineage>
        <taxon>Bacteria</taxon>
        <taxon>Pseudomonadati</taxon>
        <taxon>Pseudomonadota</taxon>
        <taxon>Gammaproteobacteria</taxon>
        <taxon>Thiotrichales</taxon>
        <taxon>Piscirickettsiaceae</taxon>
        <taxon>Methylophaga</taxon>
    </lineage>
</organism>
<dbReference type="Pfam" id="PF08895">
    <property type="entry name" value="DUF1840"/>
    <property type="match status" value="1"/>
</dbReference>
<evidence type="ECO:0000256" key="1">
    <source>
        <dbReference type="SAM" id="MobiDB-lite"/>
    </source>
</evidence>
<protein>
    <recommendedName>
        <fullName evidence="4">DUF1840 domain-containing protein</fullName>
    </recommendedName>
</protein>
<name>A0ABQ5TUU9_9GAMM</name>
<reference evidence="2" key="2">
    <citation type="submission" date="2023-01" db="EMBL/GenBank/DDBJ databases">
        <title>Draft genome sequence of Methylophaga thalassica strain NBRC 102424.</title>
        <authorList>
            <person name="Sun Q."/>
            <person name="Mori K."/>
        </authorList>
    </citation>
    <scope>NUCLEOTIDE SEQUENCE</scope>
    <source>
        <strain evidence="2">NBRC 102424</strain>
    </source>
</reference>
<dbReference type="RefSeq" id="WP_284722666.1">
    <property type="nucleotide sequence ID" value="NZ_BSND01000004.1"/>
</dbReference>
<accession>A0ABQ5TUU9</accession>
<reference evidence="2" key="1">
    <citation type="journal article" date="2014" name="Int. J. Syst. Evol. Microbiol.">
        <title>Complete genome of a new Firmicutes species belonging to the dominant human colonic microbiota ('Ruminococcus bicirculans') reveals two chromosomes and a selective capacity to utilize plant glucans.</title>
        <authorList>
            <consortium name="NISC Comparative Sequencing Program"/>
            <person name="Wegmann U."/>
            <person name="Louis P."/>
            <person name="Goesmann A."/>
            <person name="Henrissat B."/>
            <person name="Duncan S.H."/>
            <person name="Flint H.J."/>
        </authorList>
    </citation>
    <scope>NUCLEOTIDE SEQUENCE</scope>
    <source>
        <strain evidence="2">NBRC 102424</strain>
    </source>
</reference>
<keyword evidence="3" id="KW-1185">Reference proteome</keyword>
<evidence type="ECO:0000313" key="2">
    <source>
        <dbReference type="EMBL" id="GLP99192.1"/>
    </source>
</evidence>
<comment type="caution">
    <text evidence="2">The sequence shown here is derived from an EMBL/GenBank/DDBJ whole genome shotgun (WGS) entry which is preliminary data.</text>
</comment>
<dbReference type="InterPro" id="IPR014991">
    <property type="entry name" value="DUF1840"/>
</dbReference>